<accession>A0ABR4JTA8</accession>
<comment type="caution">
    <text evidence="4">The sequence shown here is derived from an EMBL/GenBank/DDBJ whole genome shotgun (WGS) entry which is preliminary data.</text>
</comment>
<sequence length="578" mass="64622">MATEKATPPVAAPPRPATLGDVKVPMRDGVHLATDIWLPLKTPAPVLLVRIPYNKSAIPEMPMVPTKAQIADAGYGLIWQDVRARYQSGGENFEPFVAEAQDGEDTIAWIREQEWSDGRVGMFGPSYMGCVQWLAASRAPKGLLAIAPHVASSDVYRAPWYSQGGAMSWHTVHSWSMANAKTDPNIPIVVMLQQQQEAVQLLNKLPMSDRETLHRHAAWWKNWMSHTSRDESWRDLAVAEHPEVINTPALNVGGWFDLFVHETVRAFRLMRSSARTETARRGQYLFIGPWDHYARTGKYPDLEFGPDSPDTASGIQELHLEFFDKYLRGNEAALDKRLPVHIFVMGRNVWRSETDWPLPDTEYTDFYLDSGGNAATRSGDGVLRAELPNKSIADRYTFDPADPTPSVGGRLLTMDPRECGPRDQSAVEDRPDVLCFTTQPLDTPVEVTGHISLVLYITSSAIDTDFTGKLVDVHPDGRATYLTDGVLRARYRNSLATPEMLVPGKVYKLRLDLSVTSNVFLAGHRIRLEVSSSNYPRYDRNSNTGGDIVNETEFTVAENRVLHGAEHPSKLVLPVIRR</sequence>
<dbReference type="EMBL" id="JBFXLR010000047">
    <property type="protein sequence ID" value="KAL2843279.1"/>
    <property type="molecule type" value="Genomic_DNA"/>
</dbReference>
<proteinExistence type="predicted"/>
<dbReference type="NCBIfam" id="TIGR00976">
    <property type="entry name" value="CocE_NonD"/>
    <property type="match status" value="1"/>
</dbReference>
<feature type="compositionally biased region" description="Basic and acidic residues" evidence="2">
    <location>
        <begin position="415"/>
        <end position="426"/>
    </location>
</feature>
<evidence type="ECO:0000256" key="2">
    <source>
        <dbReference type="SAM" id="MobiDB-lite"/>
    </source>
</evidence>
<dbReference type="RefSeq" id="XP_070895552.1">
    <property type="nucleotide sequence ID" value="XM_071048469.1"/>
</dbReference>
<dbReference type="InterPro" id="IPR000383">
    <property type="entry name" value="Xaa-Pro-like_dom"/>
</dbReference>
<feature type="domain" description="Xaa-Pro dipeptidyl-peptidase C-terminal" evidence="3">
    <location>
        <begin position="320"/>
        <end position="572"/>
    </location>
</feature>
<dbReference type="InterPro" id="IPR029058">
    <property type="entry name" value="AB_hydrolase_fold"/>
</dbReference>
<name>A0ABR4JTA8_9EURO</name>
<keyword evidence="1" id="KW-0378">Hydrolase</keyword>
<dbReference type="SUPFAM" id="SSF49785">
    <property type="entry name" value="Galactose-binding domain-like"/>
    <property type="match status" value="1"/>
</dbReference>
<evidence type="ECO:0000313" key="5">
    <source>
        <dbReference type="Proteomes" id="UP001610444"/>
    </source>
</evidence>
<dbReference type="SUPFAM" id="SSF53474">
    <property type="entry name" value="alpha/beta-Hydrolases"/>
    <property type="match status" value="1"/>
</dbReference>
<dbReference type="InterPro" id="IPR050585">
    <property type="entry name" value="Xaa-Pro_dipeptidyl-ppase/CocE"/>
</dbReference>
<dbReference type="PANTHER" id="PTHR43056:SF10">
    <property type="entry name" value="COCE_NOND FAMILY, PUTATIVE (AFU_ORTHOLOGUE AFUA_7G00600)-RELATED"/>
    <property type="match status" value="1"/>
</dbReference>
<dbReference type="PANTHER" id="PTHR43056">
    <property type="entry name" value="PEPTIDASE S9 PROLYL OLIGOPEPTIDASE"/>
    <property type="match status" value="1"/>
</dbReference>
<dbReference type="Gene3D" id="2.60.120.260">
    <property type="entry name" value="Galactose-binding domain-like"/>
    <property type="match status" value="1"/>
</dbReference>
<dbReference type="InterPro" id="IPR008979">
    <property type="entry name" value="Galactose-bd-like_sf"/>
</dbReference>
<dbReference type="SMART" id="SM00939">
    <property type="entry name" value="PepX_C"/>
    <property type="match status" value="1"/>
</dbReference>
<keyword evidence="5" id="KW-1185">Reference proteome</keyword>
<evidence type="ECO:0000259" key="3">
    <source>
        <dbReference type="SMART" id="SM00939"/>
    </source>
</evidence>
<dbReference type="Pfam" id="PF08530">
    <property type="entry name" value="PepX_C"/>
    <property type="match status" value="1"/>
</dbReference>
<feature type="region of interest" description="Disordered" evidence="2">
    <location>
        <begin position="405"/>
        <end position="426"/>
    </location>
</feature>
<dbReference type="Pfam" id="PF02129">
    <property type="entry name" value="Peptidase_S15"/>
    <property type="match status" value="1"/>
</dbReference>
<reference evidence="4 5" key="1">
    <citation type="submission" date="2024-07" db="EMBL/GenBank/DDBJ databases">
        <title>Section-level genome sequencing and comparative genomics of Aspergillus sections Usti and Cavernicolus.</title>
        <authorList>
            <consortium name="Lawrence Berkeley National Laboratory"/>
            <person name="Nybo J.L."/>
            <person name="Vesth T.C."/>
            <person name="Theobald S."/>
            <person name="Frisvad J.C."/>
            <person name="Larsen T.O."/>
            <person name="Kjaerboelling I."/>
            <person name="Rothschild-Mancinelli K."/>
            <person name="Lyhne E.K."/>
            <person name="Kogle M.E."/>
            <person name="Barry K."/>
            <person name="Clum A."/>
            <person name="Na H."/>
            <person name="Ledsgaard L."/>
            <person name="Lin J."/>
            <person name="Lipzen A."/>
            <person name="Kuo A."/>
            <person name="Riley R."/>
            <person name="Mondo S."/>
            <person name="LaButti K."/>
            <person name="Haridas S."/>
            <person name="Pangalinan J."/>
            <person name="Salamov A.A."/>
            <person name="Simmons B.A."/>
            <person name="Magnuson J.K."/>
            <person name="Chen J."/>
            <person name="Drula E."/>
            <person name="Henrissat B."/>
            <person name="Wiebenga A."/>
            <person name="Lubbers R.J."/>
            <person name="Gomes A.C."/>
            <person name="Macurrencykelacurrency M.R."/>
            <person name="Stajich J."/>
            <person name="Grigoriev I.V."/>
            <person name="Mortensen U.H."/>
            <person name="De vries R.P."/>
            <person name="Baker S.E."/>
            <person name="Andersen M.R."/>
        </authorList>
    </citation>
    <scope>NUCLEOTIDE SEQUENCE [LARGE SCALE GENOMIC DNA]</scope>
    <source>
        <strain evidence="4 5">CBS 756.74</strain>
    </source>
</reference>
<dbReference type="GeneID" id="98163633"/>
<dbReference type="Proteomes" id="UP001610444">
    <property type="component" value="Unassembled WGS sequence"/>
</dbReference>
<evidence type="ECO:0000256" key="1">
    <source>
        <dbReference type="ARBA" id="ARBA00022801"/>
    </source>
</evidence>
<dbReference type="Gene3D" id="3.40.50.1820">
    <property type="entry name" value="alpha/beta hydrolase"/>
    <property type="match status" value="1"/>
</dbReference>
<protein>
    <submittedName>
        <fullName evidence="4">Cocaine esterase</fullName>
    </submittedName>
</protein>
<evidence type="ECO:0000313" key="4">
    <source>
        <dbReference type="EMBL" id="KAL2843279.1"/>
    </source>
</evidence>
<gene>
    <name evidence="4" type="ORF">BJX68DRAFT_278112</name>
</gene>
<dbReference type="InterPro" id="IPR013736">
    <property type="entry name" value="Xaa-Pro_dipept_C"/>
</dbReference>
<organism evidence="4 5">
    <name type="scientific">Aspergillus pseudodeflectus</name>
    <dbReference type="NCBI Taxonomy" id="176178"/>
    <lineage>
        <taxon>Eukaryota</taxon>
        <taxon>Fungi</taxon>
        <taxon>Dikarya</taxon>
        <taxon>Ascomycota</taxon>
        <taxon>Pezizomycotina</taxon>
        <taxon>Eurotiomycetes</taxon>
        <taxon>Eurotiomycetidae</taxon>
        <taxon>Eurotiales</taxon>
        <taxon>Aspergillaceae</taxon>
        <taxon>Aspergillus</taxon>
        <taxon>Aspergillus subgen. Nidulantes</taxon>
    </lineage>
</organism>
<dbReference type="Gene3D" id="1.10.3020.10">
    <property type="entry name" value="alpha-amino acid ester hydrolase ( Helical cap domain)"/>
    <property type="match status" value="1"/>
</dbReference>
<dbReference type="InterPro" id="IPR005674">
    <property type="entry name" value="CocE/Ser_esterase"/>
</dbReference>
<feature type="region of interest" description="Disordered" evidence="2">
    <location>
        <begin position="1"/>
        <end position="20"/>
    </location>
</feature>